<dbReference type="Pfam" id="PF01381">
    <property type="entry name" value="HTH_3"/>
    <property type="match status" value="1"/>
</dbReference>
<dbReference type="InterPro" id="IPR052345">
    <property type="entry name" value="Rad_response_metalloprotease"/>
</dbReference>
<dbReference type="RefSeq" id="WP_072790423.1">
    <property type="nucleotide sequence ID" value="NZ_FRCX01000020.1"/>
</dbReference>
<dbReference type="OrthoDB" id="9794834at2"/>
<dbReference type="PANTHER" id="PTHR43236">
    <property type="entry name" value="ANTITOXIN HIGA1"/>
    <property type="match status" value="1"/>
</dbReference>
<organism evidence="3 4">
    <name type="scientific">Duganella sacchari</name>
    <dbReference type="NCBI Taxonomy" id="551987"/>
    <lineage>
        <taxon>Bacteria</taxon>
        <taxon>Pseudomonadati</taxon>
        <taxon>Pseudomonadota</taxon>
        <taxon>Betaproteobacteria</taxon>
        <taxon>Burkholderiales</taxon>
        <taxon>Oxalobacteraceae</taxon>
        <taxon>Telluria group</taxon>
        <taxon>Duganella</taxon>
    </lineage>
</organism>
<dbReference type="EMBL" id="FRCX01000020">
    <property type="protein sequence ID" value="SHN44173.1"/>
    <property type="molecule type" value="Genomic_DNA"/>
</dbReference>
<gene>
    <name evidence="3" type="ORF">SAMN05192549_12066</name>
</gene>
<dbReference type="InterPro" id="IPR001387">
    <property type="entry name" value="Cro/C1-type_HTH"/>
</dbReference>
<dbReference type="InterPro" id="IPR010359">
    <property type="entry name" value="IrrE_HExxH"/>
</dbReference>
<reference evidence="4" key="1">
    <citation type="submission" date="2016-11" db="EMBL/GenBank/DDBJ databases">
        <authorList>
            <person name="Varghese N."/>
            <person name="Submissions S."/>
        </authorList>
    </citation>
    <scope>NUCLEOTIDE SEQUENCE [LARGE SCALE GENOMIC DNA]</scope>
    <source>
        <strain evidence="4">Sac-22</strain>
    </source>
</reference>
<evidence type="ECO:0000313" key="3">
    <source>
        <dbReference type="EMBL" id="SHN44173.1"/>
    </source>
</evidence>
<accession>A0A1M7RCZ8</accession>
<dbReference type="PROSITE" id="PS50943">
    <property type="entry name" value="HTH_CROC1"/>
    <property type="match status" value="1"/>
</dbReference>
<dbReference type="SUPFAM" id="SSF47413">
    <property type="entry name" value="lambda repressor-like DNA-binding domains"/>
    <property type="match status" value="1"/>
</dbReference>
<dbReference type="InterPro" id="IPR010982">
    <property type="entry name" value="Lambda_DNA-bd_dom_sf"/>
</dbReference>
<dbReference type="Gene3D" id="1.10.260.40">
    <property type="entry name" value="lambda repressor-like DNA-binding domains"/>
    <property type="match status" value="1"/>
</dbReference>
<protein>
    <submittedName>
        <fullName evidence="3">Zn-dependent peptidase ImmA, M78 family</fullName>
    </submittedName>
</protein>
<dbReference type="Proteomes" id="UP000184339">
    <property type="component" value="Unassembled WGS sequence"/>
</dbReference>
<evidence type="ECO:0000313" key="4">
    <source>
        <dbReference type="Proteomes" id="UP000184339"/>
    </source>
</evidence>
<keyword evidence="4" id="KW-1185">Reference proteome</keyword>
<dbReference type="CDD" id="cd00093">
    <property type="entry name" value="HTH_XRE"/>
    <property type="match status" value="1"/>
</dbReference>
<dbReference type="Pfam" id="PF06114">
    <property type="entry name" value="Peptidase_M78"/>
    <property type="match status" value="1"/>
</dbReference>
<dbReference type="PANTHER" id="PTHR43236:SF1">
    <property type="entry name" value="BLL7220 PROTEIN"/>
    <property type="match status" value="1"/>
</dbReference>
<evidence type="ECO:0000256" key="1">
    <source>
        <dbReference type="ARBA" id="ARBA00007227"/>
    </source>
</evidence>
<dbReference type="STRING" id="551987.SAMN05192549_12066"/>
<comment type="similarity">
    <text evidence="1">Belongs to the short-chain fatty acyl-CoA assimilation regulator (ScfR) family.</text>
</comment>
<proteinExistence type="inferred from homology"/>
<dbReference type="Gene3D" id="1.10.10.2910">
    <property type="match status" value="1"/>
</dbReference>
<evidence type="ECO:0000259" key="2">
    <source>
        <dbReference type="PROSITE" id="PS50943"/>
    </source>
</evidence>
<dbReference type="SMART" id="SM00530">
    <property type="entry name" value="HTH_XRE"/>
    <property type="match status" value="1"/>
</dbReference>
<sequence length="361" mass="40521">MFNPLRLSLARRRKKLTKKALAEAAGFEQKTIIRYESGEVDPPAESVAALAAVLQFPPLFFFGTDVDEPSAEAASFRSLSTMPARDRDAALAAGAFAFMFSDWVDSRFHLPECDLFDCKEDTDPEAAARILREKWGIGERPIRNMVHLLESKGIRVFSLAENTKTVDAFSMWRNDVPYVFLNTTKTAERSRFDAAHELGHLVLHKHGGPQGGRIVEDQANQFASAFLMPESQVKAKMPRVDSLANIVSGKQYWKVSVAALNYRLHKLGITTDWQYRNFCIQIAERYRQVEPQGISRETSTVWEKVLGELRTEGISKTTIANDLALPVFEIENLVFRLTNMQSIDGLGENTAKRTGHLKVVG</sequence>
<name>A0A1M7RCZ8_9BURK</name>
<dbReference type="AlphaFoldDB" id="A0A1M7RCZ8"/>
<dbReference type="GO" id="GO:0003677">
    <property type="term" value="F:DNA binding"/>
    <property type="evidence" value="ECO:0007669"/>
    <property type="project" value="InterPro"/>
</dbReference>
<feature type="domain" description="HTH cro/C1-type" evidence="2">
    <location>
        <begin position="7"/>
        <end position="61"/>
    </location>
</feature>